<sequence>MGLNAEGGTKQSTFTTHKIHSSLYEYLKATKSIKHPRDGYFLRAESFYNLATLMGEVGSQSGYGGKSLHQ</sequence>
<evidence type="ECO:0000313" key="2">
    <source>
        <dbReference type="Proteomes" id="UP000017820"/>
    </source>
</evidence>
<dbReference type="EMBL" id="AUSV01000092">
    <property type="protein sequence ID" value="ESP91742.1"/>
    <property type="molecule type" value="Genomic_DNA"/>
</dbReference>
<comment type="caution">
    <text evidence="1">The sequence shown here is derived from an EMBL/GenBank/DDBJ whole genome shotgun (WGS) entry which is preliminary data.</text>
</comment>
<protein>
    <submittedName>
        <fullName evidence="1">Uncharacterized protein</fullName>
    </submittedName>
</protein>
<gene>
    <name evidence="1" type="ORF">PL2TA16_05383</name>
</gene>
<accession>V4J932</accession>
<dbReference type="RefSeq" id="WP_023400835.1">
    <property type="nucleotide sequence ID" value="NZ_AUSV01000092.1"/>
</dbReference>
<dbReference type="PATRIC" id="fig|1353533.3.peg.3982"/>
<proteinExistence type="predicted"/>
<organism evidence="1 2">
    <name type="scientific">Pseudoalteromonas luteoviolacea (strain 2ta16)</name>
    <dbReference type="NCBI Taxonomy" id="1353533"/>
    <lineage>
        <taxon>Bacteria</taxon>
        <taxon>Pseudomonadati</taxon>
        <taxon>Pseudomonadota</taxon>
        <taxon>Gammaproteobacteria</taxon>
        <taxon>Alteromonadales</taxon>
        <taxon>Pseudoalteromonadaceae</taxon>
        <taxon>Pseudoalteromonas</taxon>
    </lineage>
</organism>
<reference evidence="1 2" key="1">
    <citation type="submission" date="2013-07" db="EMBL/GenBank/DDBJ databases">
        <title>Draft genome sequence of Pseudoalteromonas luteoviolacea 2ta16.</title>
        <authorList>
            <person name="Allen E.E."/>
            <person name="Azam F."/>
            <person name="Podell S."/>
        </authorList>
    </citation>
    <scope>NUCLEOTIDE SEQUENCE [LARGE SCALE GENOMIC DNA]</scope>
    <source>
        <strain evidence="1 2">2ta16</strain>
    </source>
</reference>
<evidence type="ECO:0000313" key="1">
    <source>
        <dbReference type="EMBL" id="ESP91742.1"/>
    </source>
</evidence>
<name>V4J932_PSEL2</name>
<dbReference type="Proteomes" id="UP000017820">
    <property type="component" value="Unassembled WGS sequence"/>
</dbReference>
<dbReference type="AlphaFoldDB" id="V4J932"/>